<accession>A0A381WMS9</accession>
<dbReference type="GO" id="GO:0008270">
    <property type="term" value="F:zinc ion binding"/>
    <property type="evidence" value="ECO:0007669"/>
    <property type="project" value="InterPro"/>
</dbReference>
<dbReference type="Gene3D" id="3.90.580.10">
    <property type="entry name" value="Zinc finger, CHC2-type domain"/>
    <property type="match status" value="1"/>
</dbReference>
<name>A0A381WMS9_9ZZZZ</name>
<sequence length="64" mass="7289">MHIDQAEGTFHCFSCGFKGNVFKFFNVDRNWQDVRVKRLKDKISGIRAASTGLKLPDGAIPYTR</sequence>
<evidence type="ECO:0000313" key="2">
    <source>
        <dbReference type="EMBL" id="SVA53836.1"/>
    </source>
</evidence>
<dbReference type="SUPFAM" id="SSF57783">
    <property type="entry name" value="Zinc beta-ribbon"/>
    <property type="match status" value="1"/>
</dbReference>
<organism evidence="2">
    <name type="scientific">marine metagenome</name>
    <dbReference type="NCBI Taxonomy" id="408172"/>
    <lineage>
        <taxon>unclassified sequences</taxon>
        <taxon>metagenomes</taxon>
        <taxon>ecological metagenomes</taxon>
    </lineage>
</organism>
<dbReference type="GO" id="GO:0003677">
    <property type="term" value="F:DNA binding"/>
    <property type="evidence" value="ECO:0007669"/>
    <property type="project" value="InterPro"/>
</dbReference>
<feature type="domain" description="Zinc finger CHC2-type" evidence="1">
    <location>
        <begin position="1"/>
        <end position="27"/>
    </location>
</feature>
<evidence type="ECO:0000259" key="1">
    <source>
        <dbReference type="Pfam" id="PF01807"/>
    </source>
</evidence>
<dbReference type="GO" id="GO:0003899">
    <property type="term" value="F:DNA-directed RNA polymerase activity"/>
    <property type="evidence" value="ECO:0007669"/>
    <property type="project" value="InterPro"/>
</dbReference>
<dbReference type="EMBL" id="UINC01012308">
    <property type="protein sequence ID" value="SVA53836.1"/>
    <property type="molecule type" value="Genomic_DNA"/>
</dbReference>
<dbReference type="InterPro" id="IPR036977">
    <property type="entry name" value="DNA_primase_Znf_CHC2"/>
</dbReference>
<dbReference type="AlphaFoldDB" id="A0A381WMS9"/>
<feature type="non-terminal residue" evidence="2">
    <location>
        <position position="64"/>
    </location>
</feature>
<dbReference type="GO" id="GO:0006260">
    <property type="term" value="P:DNA replication"/>
    <property type="evidence" value="ECO:0007669"/>
    <property type="project" value="InterPro"/>
</dbReference>
<reference evidence="2" key="1">
    <citation type="submission" date="2018-05" db="EMBL/GenBank/DDBJ databases">
        <authorList>
            <person name="Lanie J.A."/>
            <person name="Ng W.-L."/>
            <person name="Kazmierczak K.M."/>
            <person name="Andrzejewski T.M."/>
            <person name="Davidsen T.M."/>
            <person name="Wayne K.J."/>
            <person name="Tettelin H."/>
            <person name="Glass J.I."/>
            <person name="Rusch D."/>
            <person name="Podicherti R."/>
            <person name="Tsui H.-C.T."/>
            <person name="Winkler M.E."/>
        </authorList>
    </citation>
    <scope>NUCLEOTIDE SEQUENCE</scope>
</reference>
<dbReference type="Pfam" id="PF01807">
    <property type="entry name" value="Zn_ribbon_DnaG"/>
    <property type="match status" value="1"/>
</dbReference>
<dbReference type="InterPro" id="IPR002694">
    <property type="entry name" value="Znf_CHC2"/>
</dbReference>
<protein>
    <recommendedName>
        <fullName evidence="1">Zinc finger CHC2-type domain-containing protein</fullName>
    </recommendedName>
</protein>
<proteinExistence type="predicted"/>
<gene>
    <name evidence="2" type="ORF">METZ01_LOCUS106690</name>
</gene>